<comment type="caution">
    <text evidence="1">The sequence shown here is derived from an EMBL/GenBank/DDBJ whole genome shotgun (WGS) entry which is preliminary data.</text>
</comment>
<evidence type="ECO:0000313" key="1">
    <source>
        <dbReference type="EMBL" id="ETW11203.1"/>
    </source>
</evidence>
<name>W4HFM7_9RHOB</name>
<dbReference type="eggNOG" id="ENOG50330P8">
    <property type="taxonomic scope" value="Bacteria"/>
</dbReference>
<keyword evidence="2" id="KW-1185">Reference proteome</keyword>
<accession>W4HFM7</accession>
<gene>
    <name evidence="1" type="ORF">ATO8_18655</name>
</gene>
<dbReference type="InterPro" id="IPR014974">
    <property type="entry name" value="DUF1833"/>
</dbReference>
<dbReference type="RefSeq" id="WP_043846760.1">
    <property type="nucleotide sequence ID" value="NZ_AQQW01000015.1"/>
</dbReference>
<dbReference type="EMBL" id="AQQW01000015">
    <property type="protein sequence ID" value="ETW11203.1"/>
    <property type="molecule type" value="Genomic_DNA"/>
</dbReference>
<protein>
    <recommendedName>
        <fullName evidence="3">DUF1833 domain-containing protein</fullName>
    </recommendedName>
</protein>
<dbReference type="STRING" id="1379903.ATO8_18655"/>
<dbReference type="AlphaFoldDB" id="W4HFM7"/>
<sequence length="157" mass="17318">MTRPISQTFRSAMYAPETGEAVIPLVELRRDGWDGPVRLAANGADVVHQGATYVAYPFAITLPDDDDEGLPNMRWVADNASLELIDELRVNARTIYVTVRWILLSAPDFVEIELVGEMPGVEYDAELITGQITVEPVLDAPLSQLVFTPEKFPGLFG</sequence>
<organism evidence="1 2">
    <name type="scientific">Roseivivax marinus</name>
    <dbReference type="NCBI Taxonomy" id="1379903"/>
    <lineage>
        <taxon>Bacteria</taxon>
        <taxon>Pseudomonadati</taxon>
        <taxon>Pseudomonadota</taxon>
        <taxon>Alphaproteobacteria</taxon>
        <taxon>Rhodobacterales</taxon>
        <taxon>Roseobacteraceae</taxon>
        <taxon>Roseivivax</taxon>
    </lineage>
</organism>
<proteinExistence type="predicted"/>
<dbReference type="Pfam" id="PF08875">
    <property type="entry name" value="DUF1833"/>
    <property type="match status" value="1"/>
</dbReference>
<evidence type="ECO:0008006" key="3">
    <source>
        <dbReference type="Google" id="ProtNLM"/>
    </source>
</evidence>
<dbReference type="Proteomes" id="UP000019063">
    <property type="component" value="Unassembled WGS sequence"/>
</dbReference>
<reference evidence="1 2" key="1">
    <citation type="journal article" date="2014" name="Antonie Van Leeuwenhoek">
        <title>Roseivivax atlanticus sp. nov., isolated from surface seawater of the Atlantic Ocean.</title>
        <authorList>
            <person name="Li G."/>
            <person name="Lai Q."/>
            <person name="Liu X."/>
            <person name="Sun F."/>
            <person name="Shao Z."/>
        </authorList>
    </citation>
    <scope>NUCLEOTIDE SEQUENCE [LARGE SCALE GENOMIC DNA]</scope>
    <source>
        <strain evidence="1 2">22II-s10s</strain>
    </source>
</reference>
<evidence type="ECO:0000313" key="2">
    <source>
        <dbReference type="Proteomes" id="UP000019063"/>
    </source>
</evidence>